<dbReference type="PANTHER" id="PTHR42798:SF4">
    <property type="entry name" value="ABC TRANSPORTER DOMAIN-CONTAINING PROTEIN"/>
    <property type="match status" value="1"/>
</dbReference>
<dbReference type="InterPro" id="IPR003593">
    <property type="entry name" value="AAA+_ATPase"/>
</dbReference>
<dbReference type="InterPro" id="IPR003439">
    <property type="entry name" value="ABC_transporter-like_ATP-bd"/>
</dbReference>
<reference evidence="4 5" key="1">
    <citation type="journal article" date="2023" name="Microbiol. Spectr.">
        <title>Symbiosis of Carpenter Bees with Uncharacterized Lactic Acid Bacteria Showing NAD Auxotrophy.</title>
        <authorList>
            <person name="Kawasaki S."/>
            <person name="Ozawa K."/>
            <person name="Mori T."/>
            <person name="Yamamoto A."/>
            <person name="Ito M."/>
            <person name="Ohkuma M."/>
            <person name="Sakamoto M."/>
            <person name="Matsutani M."/>
        </authorList>
    </citation>
    <scope>NUCLEOTIDE SEQUENCE [LARGE SCALE GENOMIC DNA]</scope>
    <source>
        <strain evidence="4 5">KimC2</strain>
    </source>
</reference>
<name>A0AAU9D0H6_9LACO</name>
<dbReference type="EMBL" id="AP026801">
    <property type="protein sequence ID" value="BDR55790.1"/>
    <property type="molecule type" value="Genomic_DNA"/>
</dbReference>
<dbReference type="PANTHER" id="PTHR42798">
    <property type="entry name" value="LIPOPROTEIN-RELEASING SYSTEM ATP-BINDING PROTEIN LOLD"/>
    <property type="match status" value="1"/>
</dbReference>
<keyword evidence="1" id="KW-0547">Nucleotide-binding</keyword>
<dbReference type="AlphaFoldDB" id="A0AAU9D0H6"/>
<dbReference type="NCBIfam" id="TIGR03608">
    <property type="entry name" value="L_ocin_972_ABC"/>
    <property type="match status" value="1"/>
</dbReference>
<evidence type="ECO:0000313" key="5">
    <source>
        <dbReference type="Proteomes" id="UP001321804"/>
    </source>
</evidence>
<dbReference type="InterPro" id="IPR017871">
    <property type="entry name" value="ABC_transporter-like_CS"/>
</dbReference>
<evidence type="ECO:0000256" key="2">
    <source>
        <dbReference type="ARBA" id="ARBA00022840"/>
    </source>
</evidence>
<dbReference type="KEGG" id="xak:KIMC2_03520"/>
<evidence type="ECO:0000313" key="4">
    <source>
        <dbReference type="EMBL" id="BDR55790.1"/>
    </source>
</evidence>
<evidence type="ECO:0000259" key="3">
    <source>
        <dbReference type="PROSITE" id="PS50893"/>
    </source>
</evidence>
<dbReference type="PROSITE" id="PS00211">
    <property type="entry name" value="ABC_TRANSPORTER_1"/>
    <property type="match status" value="1"/>
</dbReference>
<dbReference type="Gene3D" id="3.40.50.300">
    <property type="entry name" value="P-loop containing nucleotide triphosphate hydrolases"/>
    <property type="match status" value="1"/>
</dbReference>
<dbReference type="GO" id="GO:0016887">
    <property type="term" value="F:ATP hydrolysis activity"/>
    <property type="evidence" value="ECO:0007669"/>
    <property type="project" value="InterPro"/>
</dbReference>
<dbReference type="SMART" id="SM00382">
    <property type="entry name" value="AAA"/>
    <property type="match status" value="1"/>
</dbReference>
<dbReference type="SUPFAM" id="SSF52540">
    <property type="entry name" value="P-loop containing nucleoside triphosphate hydrolases"/>
    <property type="match status" value="1"/>
</dbReference>
<keyword evidence="2 4" id="KW-0067">ATP-binding</keyword>
<dbReference type="InterPro" id="IPR019895">
    <property type="entry name" value="L_ocin_972_ABC"/>
</dbReference>
<dbReference type="Pfam" id="PF00005">
    <property type="entry name" value="ABC_tran"/>
    <property type="match status" value="1"/>
</dbReference>
<dbReference type="RefSeq" id="WP_317697388.1">
    <property type="nucleotide sequence ID" value="NZ_AP026801.1"/>
</dbReference>
<proteinExistence type="predicted"/>
<dbReference type="Proteomes" id="UP001321804">
    <property type="component" value="Chromosome"/>
</dbReference>
<dbReference type="PROSITE" id="PS50893">
    <property type="entry name" value="ABC_TRANSPORTER_2"/>
    <property type="match status" value="1"/>
</dbReference>
<dbReference type="InterPro" id="IPR027417">
    <property type="entry name" value="P-loop_NTPase"/>
</dbReference>
<evidence type="ECO:0000256" key="1">
    <source>
        <dbReference type="ARBA" id="ARBA00022741"/>
    </source>
</evidence>
<keyword evidence="5" id="KW-1185">Reference proteome</keyword>
<sequence>MLKTKNLTKKFDQRSIFENLNLTFEAGKAYALIGPSGSGKTTLLNILGHLEKVDGGDVLYEGKSIFKIKSQEFFRDDLGYLFQNFGLLDSMTISDNLDLGLVGKKLNSSEKTAKKKEALAKVNLEYLDLNQKIYELSGGEAQRVALAKVILKDPPLIMADEPTAALDPLNGEEVMQLLLSLKNDRRTIIIATHNSSIWNQADEVIDISKLTKDKDGTMLLKY</sequence>
<feature type="domain" description="ABC transporter" evidence="3">
    <location>
        <begin position="2"/>
        <end position="222"/>
    </location>
</feature>
<organism evidence="4 5">
    <name type="scientific">Xylocopilactobacillus apis</name>
    <dbReference type="NCBI Taxonomy" id="2932183"/>
    <lineage>
        <taxon>Bacteria</taxon>
        <taxon>Bacillati</taxon>
        <taxon>Bacillota</taxon>
        <taxon>Bacilli</taxon>
        <taxon>Lactobacillales</taxon>
        <taxon>Lactobacillaceae</taxon>
        <taxon>Xylocopilactobacillus</taxon>
    </lineage>
</organism>
<protein>
    <submittedName>
        <fullName evidence="4">ABC transporter ATP-binding protein</fullName>
    </submittedName>
</protein>
<gene>
    <name evidence="4" type="primary">ABC-NBD_2</name>
    <name evidence="4" type="ORF">KIMC2_03520</name>
</gene>
<dbReference type="GO" id="GO:0005524">
    <property type="term" value="F:ATP binding"/>
    <property type="evidence" value="ECO:0007669"/>
    <property type="project" value="UniProtKB-KW"/>
</dbReference>
<accession>A0AAU9D0H6</accession>